<dbReference type="Proteomes" id="UP000030185">
    <property type="component" value="Unassembled WGS sequence"/>
</dbReference>
<dbReference type="eggNOG" id="ENOG5032Z57">
    <property type="taxonomic scope" value="Bacteria"/>
</dbReference>
<dbReference type="Pfam" id="PF13788">
    <property type="entry name" value="DUF4180"/>
    <property type="match status" value="1"/>
</dbReference>
<comment type="caution">
    <text evidence="2">The sequence shown here is derived from an EMBL/GenBank/DDBJ whole genome shotgun (WGS) entry which is preliminary data.</text>
</comment>
<evidence type="ECO:0000259" key="1">
    <source>
        <dbReference type="Pfam" id="PF13788"/>
    </source>
</evidence>
<reference evidence="2 3" key="1">
    <citation type="submission" date="2014-09" db="EMBL/GenBank/DDBJ databases">
        <title>Sporocytophaga myxococcoides PG-01 genome sequencing.</title>
        <authorList>
            <person name="Liu L."/>
            <person name="Gao P.J."/>
            <person name="Chen G.J."/>
            <person name="Wang L.S."/>
        </authorList>
    </citation>
    <scope>NUCLEOTIDE SEQUENCE [LARGE SCALE GENOMIC DNA]</scope>
    <source>
        <strain evidence="2 3">PG-01</strain>
    </source>
</reference>
<gene>
    <name evidence="2" type="ORF">MYP_1421</name>
</gene>
<evidence type="ECO:0000313" key="3">
    <source>
        <dbReference type="Proteomes" id="UP000030185"/>
    </source>
</evidence>
<organism evidence="2 3">
    <name type="scientific">Sporocytophaga myxococcoides</name>
    <dbReference type="NCBI Taxonomy" id="153721"/>
    <lineage>
        <taxon>Bacteria</taxon>
        <taxon>Pseudomonadati</taxon>
        <taxon>Bacteroidota</taxon>
        <taxon>Cytophagia</taxon>
        <taxon>Cytophagales</taxon>
        <taxon>Cytophagaceae</taxon>
        <taxon>Sporocytophaga</taxon>
    </lineage>
</organism>
<protein>
    <recommendedName>
        <fullName evidence="1">DUF4180 domain-containing protein</fullName>
    </recommendedName>
</protein>
<accession>A0A098LCV3</accession>
<dbReference type="OrthoDB" id="8595425at2"/>
<proteinExistence type="predicted"/>
<feature type="domain" description="DUF4180" evidence="1">
    <location>
        <begin position="9"/>
        <end position="117"/>
    </location>
</feature>
<dbReference type="AlphaFoldDB" id="A0A098LCV3"/>
<evidence type="ECO:0000313" key="2">
    <source>
        <dbReference type="EMBL" id="GAL84193.1"/>
    </source>
</evidence>
<dbReference type="STRING" id="153721.MYP_1421"/>
<sequence>MKIEAQTLNNIPLAEVISDSILITNLQDALDLLADLYYQGFDGIMIYEKNFAPTFFDLSSGLAGEILQKFSNYRIKLAIIGDFSAYPSKSLKDFMFESNKLGHVNFVSSLKEAQKKLSGI</sequence>
<dbReference type="EMBL" id="BBLT01000002">
    <property type="protein sequence ID" value="GAL84193.1"/>
    <property type="molecule type" value="Genomic_DNA"/>
</dbReference>
<dbReference type="InterPro" id="IPR025438">
    <property type="entry name" value="DUF4180"/>
</dbReference>
<dbReference type="RefSeq" id="WP_045460352.1">
    <property type="nucleotide sequence ID" value="NZ_BBLT01000002.1"/>
</dbReference>
<name>A0A098LCV3_9BACT</name>
<keyword evidence="3" id="KW-1185">Reference proteome</keyword>